<feature type="region of interest" description="Disordered" evidence="1">
    <location>
        <begin position="1"/>
        <end position="51"/>
    </location>
</feature>
<organism evidence="2 3">
    <name type="scientific">Datura stramonium</name>
    <name type="common">Jimsonweed</name>
    <name type="synonym">Common thornapple</name>
    <dbReference type="NCBI Taxonomy" id="4076"/>
    <lineage>
        <taxon>Eukaryota</taxon>
        <taxon>Viridiplantae</taxon>
        <taxon>Streptophyta</taxon>
        <taxon>Embryophyta</taxon>
        <taxon>Tracheophyta</taxon>
        <taxon>Spermatophyta</taxon>
        <taxon>Magnoliopsida</taxon>
        <taxon>eudicotyledons</taxon>
        <taxon>Gunneridae</taxon>
        <taxon>Pentapetalae</taxon>
        <taxon>asterids</taxon>
        <taxon>lamiids</taxon>
        <taxon>Solanales</taxon>
        <taxon>Solanaceae</taxon>
        <taxon>Solanoideae</taxon>
        <taxon>Datureae</taxon>
        <taxon>Datura</taxon>
    </lineage>
</organism>
<comment type="caution">
    <text evidence="2">The sequence shown here is derived from an EMBL/GenBank/DDBJ whole genome shotgun (WGS) entry which is preliminary data.</text>
</comment>
<dbReference type="EMBL" id="JACEIK010013058">
    <property type="protein sequence ID" value="MCE3216334.1"/>
    <property type="molecule type" value="Genomic_DNA"/>
</dbReference>
<dbReference type="Proteomes" id="UP000823775">
    <property type="component" value="Unassembled WGS sequence"/>
</dbReference>
<feature type="compositionally biased region" description="Polar residues" evidence="1">
    <location>
        <begin position="1"/>
        <end position="17"/>
    </location>
</feature>
<accession>A0ABS8WTU1</accession>
<evidence type="ECO:0000313" key="2">
    <source>
        <dbReference type="EMBL" id="MCE3216334.1"/>
    </source>
</evidence>
<feature type="non-terminal residue" evidence="2">
    <location>
        <position position="1"/>
    </location>
</feature>
<keyword evidence="3" id="KW-1185">Reference proteome</keyword>
<gene>
    <name evidence="2" type="ORF">HAX54_006152</name>
</gene>
<protein>
    <submittedName>
        <fullName evidence="2">Uncharacterized protein</fullName>
    </submittedName>
</protein>
<reference evidence="2 3" key="1">
    <citation type="journal article" date="2021" name="BMC Genomics">
        <title>Datura genome reveals duplications of psychoactive alkaloid biosynthetic genes and high mutation rate following tissue culture.</title>
        <authorList>
            <person name="Rajewski A."/>
            <person name="Carter-House D."/>
            <person name="Stajich J."/>
            <person name="Litt A."/>
        </authorList>
    </citation>
    <scope>NUCLEOTIDE SEQUENCE [LARGE SCALE GENOMIC DNA]</scope>
    <source>
        <strain evidence="2">AR-01</strain>
    </source>
</reference>
<proteinExistence type="predicted"/>
<sequence>DDTYSKVMTSVAGGSTTKTDKDYQSCGDGGGGYTPLSGGGRDGGGYTPFSE</sequence>
<feature type="compositionally biased region" description="Gly residues" evidence="1">
    <location>
        <begin position="27"/>
        <end position="51"/>
    </location>
</feature>
<evidence type="ECO:0000256" key="1">
    <source>
        <dbReference type="SAM" id="MobiDB-lite"/>
    </source>
</evidence>
<evidence type="ECO:0000313" key="3">
    <source>
        <dbReference type="Proteomes" id="UP000823775"/>
    </source>
</evidence>
<name>A0ABS8WTU1_DATST</name>